<reference evidence="2 3" key="1">
    <citation type="submission" date="2021-07" db="EMBL/GenBank/DDBJ databases">
        <authorList>
            <consortium name="Genoscope - CEA"/>
            <person name="William W."/>
        </authorList>
    </citation>
    <scope>NUCLEOTIDE SEQUENCE [LARGE SCALE GENOMIC DNA]</scope>
</reference>
<gene>
    <name evidence="2" type="ORF">BRAPAZ1V2_A03P71650.2</name>
</gene>
<proteinExistence type="predicted"/>
<evidence type="ECO:0000313" key="2">
    <source>
        <dbReference type="EMBL" id="CAG7885822.1"/>
    </source>
</evidence>
<feature type="region of interest" description="Disordered" evidence="1">
    <location>
        <begin position="32"/>
        <end position="60"/>
    </location>
</feature>
<sequence length="60" mass="6675">MHNTYPSSLVDSFLFLIHPIFAPEAIFSLTPPNTSHDQSKACHNNIQDLSPPQFNTPPQA</sequence>
<dbReference type="Proteomes" id="UP000694005">
    <property type="component" value="Chromosome A03"/>
</dbReference>
<protein>
    <submittedName>
        <fullName evidence="2">Uncharacterized protein</fullName>
    </submittedName>
</protein>
<evidence type="ECO:0000313" key="3">
    <source>
        <dbReference type="Proteomes" id="UP000694005"/>
    </source>
</evidence>
<accession>A0A8D9LT76</accession>
<dbReference type="AlphaFoldDB" id="A0A8D9LT76"/>
<evidence type="ECO:0000256" key="1">
    <source>
        <dbReference type="SAM" id="MobiDB-lite"/>
    </source>
</evidence>
<dbReference type="Gramene" id="A03p71650.2_BraZ1">
    <property type="protein sequence ID" value="A03p71650.2_BraZ1.CDS"/>
    <property type="gene ID" value="A03g71650.2_BraZ1"/>
</dbReference>
<dbReference type="EMBL" id="LS974619">
    <property type="protein sequence ID" value="CAG7885822.1"/>
    <property type="molecule type" value="Genomic_DNA"/>
</dbReference>
<organism evidence="2 3">
    <name type="scientific">Brassica campestris</name>
    <name type="common">Field mustard</name>
    <dbReference type="NCBI Taxonomy" id="3711"/>
    <lineage>
        <taxon>Eukaryota</taxon>
        <taxon>Viridiplantae</taxon>
        <taxon>Streptophyta</taxon>
        <taxon>Embryophyta</taxon>
        <taxon>Tracheophyta</taxon>
        <taxon>Spermatophyta</taxon>
        <taxon>Magnoliopsida</taxon>
        <taxon>eudicotyledons</taxon>
        <taxon>Gunneridae</taxon>
        <taxon>Pentapetalae</taxon>
        <taxon>rosids</taxon>
        <taxon>malvids</taxon>
        <taxon>Brassicales</taxon>
        <taxon>Brassicaceae</taxon>
        <taxon>Brassiceae</taxon>
        <taxon>Brassica</taxon>
    </lineage>
</organism>
<name>A0A8D9LT76_BRACM</name>